<comment type="caution">
    <text evidence="4">The sequence shown here is derived from an EMBL/GenBank/DDBJ whole genome shotgun (WGS) entry which is preliminary data.</text>
</comment>
<reference evidence="4" key="1">
    <citation type="submission" date="2020-06" db="EMBL/GenBank/DDBJ databases">
        <title>Draft genome of Bugula neritina, a colonial animal packing powerful symbionts and potential medicines.</title>
        <authorList>
            <person name="Rayko M."/>
        </authorList>
    </citation>
    <scope>NUCLEOTIDE SEQUENCE [LARGE SCALE GENOMIC DNA]</scope>
    <source>
        <strain evidence="4">Kwan_BN1</strain>
    </source>
</reference>
<keyword evidence="2 3" id="KW-0040">ANK repeat</keyword>
<dbReference type="Pfam" id="PF00023">
    <property type="entry name" value="Ank"/>
    <property type="match status" value="1"/>
</dbReference>
<dbReference type="Pfam" id="PF12796">
    <property type="entry name" value="Ank_2"/>
    <property type="match status" value="1"/>
</dbReference>
<dbReference type="OrthoDB" id="340620at2759"/>
<dbReference type="PROSITE" id="PS50088">
    <property type="entry name" value="ANK_REPEAT"/>
    <property type="match status" value="2"/>
</dbReference>
<dbReference type="SMART" id="SM00248">
    <property type="entry name" value="ANK"/>
    <property type="match status" value="3"/>
</dbReference>
<gene>
    <name evidence="4" type="ORF">EB796_021892</name>
</gene>
<evidence type="ECO:0000313" key="5">
    <source>
        <dbReference type="Proteomes" id="UP000593567"/>
    </source>
</evidence>
<evidence type="ECO:0000256" key="3">
    <source>
        <dbReference type="PROSITE-ProRule" id="PRU00023"/>
    </source>
</evidence>
<name>A0A7J7J0U2_BUGNE</name>
<dbReference type="PANTHER" id="PTHR24198:SF165">
    <property type="entry name" value="ANKYRIN REPEAT-CONTAINING PROTEIN-RELATED"/>
    <property type="match status" value="1"/>
</dbReference>
<dbReference type="PROSITE" id="PS50297">
    <property type="entry name" value="ANK_REP_REGION"/>
    <property type="match status" value="2"/>
</dbReference>
<evidence type="ECO:0000256" key="2">
    <source>
        <dbReference type="ARBA" id="ARBA00023043"/>
    </source>
</evidence>
<keyword evidence="5" id="KW-1185">Reference proteome</keyword>
<organism evidence="4 5">
    <name type="scientific">Bugula neritina</name>
    <name type="common">Brown bryozoan</name>
    <name type="synonym">Sertularia neritina</name>
    <dbReference type="NCBI Taxonomy" id="10212"/>
    <lineage>
        <taxon>Eukaryota</taxon>
        <taxon>Metazoa</taxon>
        <taxon>Spiralia</taxon>
        <taxon>Lophotrochozoa</taxon>
        <taxon>Bryozoa</taxon>
        <taxon>Gymnolaemata</taxon>
        <taxon>Cheilostomatida</taxon>
        <taxon>Flustrina</taxon>
        <taxon>Buguloidea</taxon>
        <taxon>Bugulidae</taxon>
        <taxon>Bugula</taxon>
    </lineage>
</organism>
<feature type="repeat" description="ANK" evidence="3">
    <location>
        <begin position="115"/>
        <end position="147"/>
    </location>
</feature>
<dbReference type="Gene3D" id="1.25.40.20">
    <property type="entry name" value="Ankyrin repeat-containing domain"/>
    <property type="match status" value="1"/>
</dbReference>
<accession>A0A7J7J0U2</accession>
<dbReference type="EMBL" id="VXIV02003211">
    <property type="protein sequence ID" value="KAF6019802.1"/>
    <property type="molecule type" value="Genomic_DNA"/>
</dbReference>
<dbReference type="InterPro" id="IPR002110">
    <property type="entry name" value="Ankyrin_rpt"/>
</dbReference>
<protein>
    <submittedName>
        <fullName evidence="4">Uncharacterized protein</fullName>
    </submittedName>
</protein>
<dbReference type="InterPro" id="IPR036770">
    <property type="entry name" value="Ankyrin_rpt-contain_sf"/>
</dbReference>
<sequence>MSSALGTIVKDAIEMSVRGYIPGISFDSRSLPYMNKVLYSNIYSIYLRCCIAAERGDVDSITKLLSIIGPKDGSVNQLNSSGLSPLHIATKQGHSNVILALSQHPKFDINGLCKDGYAALHLAVKHRKVKCVKMLLDRGANLNVLDVGGKTALHMAARKANIEIVKIIMKQPNVNVCIEGQG</sequence>
<dbReference type="SUPFAM" id="SSF48403">
    <property type="entry name" value="Ankyrin repeat"/>
    <property type="match status" value="1"/>
</dbReference>
<evidence type="ECO:0000256" key="1">
    <source>
        <dbReference type="ARBA" id="ARBA00022737"/>
    </source>
</evidence>
<feature type="repeat" description="ANK" evidence="3">
    <location>
        <begin position="148"/>
        <end position="170"/>
    </location>
</feature>
<dbReference type="PANTHER" id="PTHR24198">
    <property type="entry name" value="ANKYRIN REPEAT AND PROTEIN KINASE DOMAIN-CONTAINING PROTEIN"/>
    <property type="match status" value="1"/>
</dbReference>
<proteinExistence type="predicted"/>
<dbReference type="Proteomes" id="UP000593567">
    <property type="component" value="Unassembled WGS sequence"/>
</dbReference>
<dbReference type="AlphaFoldDB" id="A0A7J7J0U2"/>
<dbReference type="PRINTS" id="PR01415">
    <property type="entry name" value="ANKYRIN"/>
</dbReference>
<keyword evidence="1" id="KW-0677">Repeat</keyword>
<evidence type="ECO:0000313" key="4">
    <source>
        <dbReference type="EMBL" id="KAF6019802.1"/>
    </source>
</evidence>